<dbReference type="AlphaFoldDB" id="A0A1X1EKW8"/>
<dbReference type="Pfam" id="PF00899">
    <property type="entry name" value="ThiF"/>
    <property type="match status" value="1"/>
</dbReference>
<dbReference type="InterPro" id="IPR032865">
    <property type="entry name" value="Prok-E2_A"/>
</dbReference>
<keyword evidence="3" id="KW-0378">Hydrolase</keyword>
<dbReference type="GO" id="GO:0008237">
    <property type="term" value="F:metallopeptidase activity"/>
    <property type="evidence" value="ECO:0007669"/>
    <property type="project" value="UniProtKB-KW"/>
</dbReference>
<feature type="domain" description="JAB" evidence="7">
    <location>
        <begin position="615"/>
        <end position="734"/>
    </location>
</feature>
<sequence length="742" mass="82987">MIEYYEPGVRLERSGRDDLYPNTTLILDACEAHPYMHFVELRVLELHNKRAEFVIVDAGDGTVAVNNPAGIRRKERLAIEINPHNRIPVLVHTLRKDFPVLSHQHASLNGRPRTLCLYDTAWSTVERSWTPQRFIERVFWWLRESAELKLHRDDQPLEQLFYLSPYQLILPSNYAEYFNSDKHKLSLECMSEGLPVTLKAVPEVKGSGVKPFRLLPISVPPVEAHNVSSFPQTLGKLHEQLKAWGSDLLQTLEDTVFESLVGPIKKESDQGECILILLMVPRIKDGCVQRTDVLGYYVNASRYDLACALDLLGPKNAQGSQHRVKLLLAESRGTEWESIPLTQTEIRFGLNASYARDMSAIDPSTASLKGVLAGVGALGSCLADIWIREGWGTWTLIDPDQLLPHNLCRHTGFDVFLGRPKTDVVRALAESIYPHEPAPVAINKSILDEDDAISSALKDACIVVDVSTTFEVPRTLAVKEDISRTVSLFLTPSGSSSVMIMEDEDRLQRIDALEGQYYRAILNEDWGTHHLQHHYGDRWIGGGCRDISVRMSNESIHVHAGILSRQLRQTVLRKDARLCIWSSDEDSGAVSAHDISLFAVISVSQGQWTVKVDQGLVNKLREIRKLALPNETGGAILGITDLKNRSIVLVDVIPAPSDSVASPTHFVRGQMGQEQALKKARHLTAHIVDYVGEWHSHPQGYSARASHDDEKLIETLHIKMSAEGLPVVMIIVSENDLNIIVK</sequence>
<evidence type="ECO:0008006" key="10">
    <source>
        <dbReference type="Google" id="ProtNLM"/>
    </source>
</evidence>
<evidence type="ECO:0000259" key="7">
    <source>
        <dbReference type="Pfam" id="PF14464"/>
    </source>
</evidence>
<evidence type="ECO:0000256" key="2">
    <source>
        <dbReference type="ARBA" id="ARBA00022723"/>
    </source>
</evidence>
<evidence type="ECO:0000313" key="8">
    <source>
        <dbReference type="EMBL" id="ORM89493.1"/>
    </source>
</evidence>
<accession>A0A1X1EKW8</accession>
<protein>
    <recommendedName>
        <fullName evidence="10">Thiamine biosynthesis protein ThiF</fullName>
    </recommendedName>
</protein>
<dbReference type="InterPro" id="IPR028090">
    <property type="entry name" value="JAB_dom_prok"/>
</dbReference>
<feature type="domain" description="THIF-type NAD/FAD binding fold" evidence="6">
    <location>
        <begin position="369"/>
        <end position="472"/>
    </location>
</feature>
<dbReference type="RefSeq" id="WP_084879210.1">
    <property type="nucleotide sequence ID" value="NZ_JAGGMY010000002.1"/>
</dbReference>
<evidence type="ECO:0000256" key="4">
    <source>
        <dbReference type="ARBA" id="ARBA00022833"/>
    </source>
</evidence>
<dbReference type="Pfam" id="PF14464">
    <property type="entry name" value="Prok-JAB"/>
    <property type="match status" value="1"/>
</dbReference>
<dbReference type="GO" id="GO:0008641">
    <property type="term" value="F:ubiquitin-like modifier activating enzyme activity"/>
    <property type="evidence" value="ECO:0007669"/>
    <property type="project" value="InterPro"/>
</dbReference>
<keyword evidence="4" id="KW-0862">Zinc</keyword>
<proteinExistence type="predicted"/>
<dbReference type="GO" id="GO:0006508">
    <property type="term" value="P:proteolysis"/>
    <property type="evidence" value="ECO:0007669"/>
    <property type="project" value="UniProtKB-KW"/>
</dbReference>
<dbReference type="InterPro" id="IPR035985">
    <property type="entry name" value="Ubiquitin-activating_enz"/>
</dbReference>
<evidence type="ECO:0000259" key="6">
    <source>
        <dbReference type="Pfam" id="PF00899"/>
    </source>
</evidence>
<dbReference type="Gene3D" id="3.40.140.10">
    <property type="entry name" value="Cytidine Deaminase, domain 2"/>
    <property type="match status" value="1"/>
</dbReference>
<dbReference type="SUPFAM" id="SSF102712">
    <property type="entry name" value="JAB1/MPN domain"/>
    <property type="match status" value="1"/>
</dbReference>
<evidence type="ECO:0000256" key="5">
    <source>
        <dbReference type="ARBA" id="ARBA00023049"/>
    </source>
</evidence>
<dbReference type="InterPro" id="IPR000594">
    <property type="entry name" value="ThiF_NAD_FAD-bd"/>
</dbReference>
<dbReference type="OrthoDB" id="5470925at2"/>
<dbReference type="Pfam" id="PF14457">
    <property type="entry name" value="Prok-E2_A"/>
    <property type="match status" value="1"/>
</dbReference>
<reference evidence="8 9" key="1">
    <citation type="journal article" date="2017" name="Antonie Van Leeuwenhoek">
        <title>Phylogenomic resolution of the bacterial genus Pantoea and its relationship with Erwinia and Tatumella.</title>
        <authorList>
            <person name="Palmer M."/>
            <person name="Steenkamp E.T."/>
            <person name="Coetzee M.P."/>
            <person name="Chan W.Y."/>
            <person name="van Zyl E."/>
            <person name="De Maayer P."/>
            <person name="Coutinho T.A."/>
            <person name="Blom J."/>
            <person name="Smits T.H."/>
            <person name="Duffy B."/>
            <person name="Venter S.N."/>
        </authorList>
    </citation>
    <scope>NUCLEOTIDE SEQUENCE [LARGE SCALE GENOMIC DNA]</scope>
    <source>
        <strain evidence="8 9">LMG 2657</strain>
    </source>
</reference>
<evidence type="ECO:0000313" key="9">
    <source>
        <dbReference type="Proteomes" id="UP000193749"/>
    </source>
</evidence>
<dbReference type="SUPFAM" id="SSF69572">
    <property type="entry name" value="Activating enzymes of the ubiquitin-like proteins"/>
    <property type="match status" value="1"/>
</dbReference>
<dbReference type="Gene3D" id="3.40.50.720">
    <property type="entry name" value="NAD(P)-binding Rossmann-like Domain"/>
    <property type="match status" value="1"/>
</dbReference>
<name>A0A1X1EKW8_PANCY</name>
<dbReference type="CDD" id="cd01483">
    <property type="entry name" value="E1_enzyme_family"/>
    <property type="match status" value="1"/>
</dbReference>
<dbReference type="Proteomes" id="UP000193749">
    <property type="component" value="Unassembled WGS sequence"/>
</dbReference>
<keyword evidence="5" id="KW-0482">Metalloprotease</keyword>
<evidence type="ECO:0000256" key="3">
    <source>
        <dbReference type="ARBA" id="ARBA00022801"/>
    </source>
</evidence>
<keyword evidence="1" id="KW-0645">Protease</keyword>
<dbReference type="EMBL" id="MLJI01000002">
    <property type="protein sequence ID" value="ORM89493.1"/>
    <property type="molecule type" value="Genomic_DNA"/>
</dbReference>
<gene>
    <name evidence="8" type="ORF">HA50_22980</name>
</gene>
<comment type="caution">
    <text evidence="8">The sequence shown here is derived from an EMBL/GenBank/DDBJ whole genome shotgun (WGS) entry which is preliminary data.</text>
</comment>
<keyword evidence="2" id="KW-0479">Metal-binding</keyword>
<dbReference type="STRING" id="55209.HA50_22980"/>
<dbReference type="GO" id="GO:0046872">
    <property type="term" value="F:metal ion binding"/>
    <property type="evidence" value="ECO:0007669"/>
    <property type="project" value="UniProtKB-KW"/>
</dbReference>
<organism evidence="8 9">
    <name type="scientific">Pantoea cypripedii</name>
    <name type="common">Pectobacterium cypripedii</name>
    <name type="synonym">Erwinia cypripedii</name>
    <dbReference type="NCBI Taxonomy" id="55209"/>
    <lineage>
        <taxon>Bacteria</taxon>
        <taxon>Pseudomonadati</taxon>
        <taxon>Pseudomonadota</taxon>
        <taxon>Gammaproteobacteria</taxon>
        <taxon>Enterobacterales</taxon>
        <taxon>Erwiniaceae</taxon>
        <taxon>Pantoea</taxon>
    </lineage>
</organism>
<evidence type="ECO:0000256" key="1">
    <source>
        <dbReference type="ARBA" id="ARBA00022670"/>
    </source>
</evidence>
<keyword evidence="9" id="KW-1185">Reference proteome</keyword>